<organism evidence="1 2">
    <name type="scientific">Biomphalaria glabrata</name>
    <name type="common">Bloodfluke planorb</name>
    <name type="synonym">Freshwater snail</name>
    <dbReference type="NCBI Taxonomy" id="6526"/>
    <lineage>
        <taxon>Eukaryota</taxon>
        <taxon>Metazoa</taxon>
        <taxon>Spiralia</taxon>
        <taxon>Lophotrochozoa</taxon>
        <taxon>Mollusca</taxon>
        <taxon>Gastropoda</taxon>
        <taxon>Heterobranchia</taxon>
        <taxon>Euthyneura</taxon>
        <taxon>Panpulmonata</taxon>
        <taxon>Hygrophila</taxon>
        <taxon>Lymnaeoidea</taxon>
        <taxon>Planorbidae</taxon>
        <taxon>Biomphalaria</taxon>
    </lineage>
</organism>
<dbReference type="VEuPathDB" id="VectorBase:BGLB021710"/>
<dbReference type="OrthoDB" id="5950457at2759"/>
<dbReference type="KEGG" id="bgt:106062302"/>
<dbReference type="VEuPathDB" id="VectorBase:BGLAX_039755"/>
<dbReference type="InterPro" id="IPR039707">
    <property type="entry name" value="MPEG1"/>
</dbReference>
<proteinExistence type="predicted"/>
<accession>A0A2C9KNK0</accession>
<dbReference type="GO" id="GO:0016020">
    <property type="term" value="C:membrane"/>
    <property type="evidence" value="ECO:0007669"/>
    <property type="project" value="UniProtKB-SubCell"/>
</dbReference>
<dbReference type="PANTHER" id="PTHR31463">
    <property type="entry name" value="MACROPHAGE-EXPRESSED GENE 1 PROTEIN"/>
    <property type="match status" value="1"/>
</dbReference>
<name>A0A2C9KNK0_BIOGL</name>
<dbReference type="GO" id="GO:0045087">
    <property type="term" value="P:innate immune response"/>
    <property type="evidence" value="ECO:0007669"/>
    <property type="project" value="UniProtKB-KW"/>
</dbReference>
<dbReference type="PANTHER" id="PTHR31463:SF1">
    <property type="entry name" value="MACROPHAGE-EXPRESSED GENE 1 PROTEIN"/>
    <property type="match status" value="1"/>
</dbReference>
<reference evidence="1" key="1">
    <citation type="submission" date="2020-05" db="UniProtKB">
        <authorList>
            <consortium name="EnsemblMetazoa"/>
        </authorList>
    </citation>
    <scope>IDENTIFICATION</scope>
    <source>
        <strain evidence="1">BB02</strain>
    </source>
</reference>
<evidence type="ECO:0000313" key="1">
    <source>
        <dbReference type="EnsemblMetazoa" id="BGLB021710-PA"/>
    </source>
</evidence>
<dbReference type="AlphaFoldDB" id="A0A2C9KNK0"/>
<protein>
    <submittedName>
        <fullName evidence="1">Uncharacterized protein</fullName>
    </submittedName>
</protein>
<dbReference type="STRING" id="6526.A0A2C9KNK0"/>
<dbReference type="Proteomes" id="UP000076420">
    <property type="component" value="Unassembled WGS sequence"/>
</dbReference>
<dbReference type="EnsemblMetazoa" id="BGLB021710-RA">
    <property type="protein sequence ID" value="BGLB021710-PA"/>
    <property type="gene ID" value="BGLB021710"/>
</dbReference>
<gene>
    <name evidence="1" type="primary">106062302</name>
</gene>
<evidence type="ECO:0000313" key="2">
    <source>
        <dbReference type="Proteomes" id="UP000076420"/>
    </source>
</evidence>
<sequence length="188" mass="21239">MEINSSLDGIIQEITQNENYHDMVLLLTVFMLKSIVAVPTSRQQVKEDETDLDWPIGDARKCQTVKNVDVERFGVLPGVGWDNLRNLEAGLVVTYKYTECKETDDGVYLIPDNVLTIPIKNSKVQRFAEIIESWNSASSLTANSINIGAGVSLRKYAISGMFSREHEELKTKQIEEKSSTVRVQLRYP</sequence>